<dbReference type="PROSITE" id="PS51257">
    <property type="entry name" value="PROKAR_LIPOPROTEIN"/>
    <property type="match status" value="1"/>
</dbReference>
<sequence>MGLYTRLPVELTEVDVIVVGGGTAGCVVAARLSDADPNLTILVIEEGKNNDGDPSVMYPILCFGSILPGSSTTRAYVSNAEPQLSGRQVSVSVGNVLGGGSSVNLMMYSRAQRHDRDSWKTPGWTAEEMLPFLKKLETYHGPDPKGVHGDQGPIVVSRGPYEMKKSEDDFINAATKLGWAEQADLQDLDSNNGVQRAKRLISKDGQRSNTAHAYIHSRLGDDAHSNLHVLVETQVAKILFDGKRAVGVEVRANPKSQSDTTTQSIKARKLVVLSAGALASPLILERSGLGDPNILKAANIPVIAPIPGIGKNYQDHHLISYSYKSSLEPHETIDGIFGGRVDIGNMIQTKDPRLGWNAQEVTCKLRPSEADLSALGPEFQAAYKKDFNGHPDKPLALMSFLSGYAADPTGNPAEQYMSITTFTVYPYSRGHVHITGATLDDPVDFSTGFFADPVDVTKHIWVYKKQREIARRMQAYRGEVPAMHPPFPQSSAAALVETDAPLLANVTDIEYTAEDDAIIAQWARDHVGTTWHSLGTCNMAPLEQGGVVDETLGVHGVEGLKIVDLSIAPGNVAANTAATAMAIGEKAADIIIKELGY</sequence>
<accession>W3XKS1</accession>
<dbReference type="InterPro" id="IPR036188">
    <property type="entry name" value="FAD/NAD-bd_sf"/>
</dbReference>
<comment type="similarity">
    <text evidence="1 3">Belongs to the GMC oxidoreductase family.</text>
</comment>
<dbReference type="KEGG" id="pfy:PFICI_00437"/>
<feature type="binding site" evidence="2">
    <location>
        <position position="96"/>
    </location>
    <ligand>
        <name>FAD</name>
        <dbReference type="ChEBI" id="CHEBI:57692"/>
    </ligand>
</feature>
<dbReference type="PIRSF" id="PIRSF000137">
    <property type="entry name" value="Alcohol_oxidase"/>
    <property type="match status" value="1"/>
</dbReference>
<dbReference type="PROSITE" id="PS00623">
    <property type="entry name" value="GMC_OXRED_1"/>
    <property type="match status" value="1"/>
</dbReference>
<dbReference type="Pfam" id="PF00732">
    <property type="entry name" value="GMC_oxred_N"/>
    <property type="match status" value="1"/>
</dbReference>
<dbReference type="RefSeq" id="XP_007827209.1">
    <property type="nucleotide sequence ID" value="XM_007829018.1"/>
</dbReference>
<evidence type="ECO:0000256" key="3">
    <source>
        <dbReference type="RuleBase" id="RU003968"/>
    </source>
</evidence>
<dbReference type="AlphaFoldDB" id="W3XKS1"/>
<dbReference type="HOGENOM" id="CLU_002865_5_1_1"/>
<evidence type="ECO:0000313" key="6">
    <source>
        <dbReference type="EMBL" id="ETS86609.1"/>
    </source>
</evidence>
<keyword evidence="7" id="KW-1185">Reference proteome</keyword>
<dbReference type="GO" id="GO:0050660">
    <property type="term" value="F:flavin adenine dinucleotide binding"/>
    <property type="evidence" value="ECO:0007669"/>
    <property type="project" value="InterPro"/>
</dbReference>
<evidence type="ECO:0000256" key="1">
    <source>
        <dbReference type="ARBA" id="ARBA00010790"/>
    </source>
</evidence>
<dbReference type="SUPFAM" id="SSF54373">
    <property type="entry name" value="FAD-linked reductases, C-terminal domain"/>
    <property type="match status" value="1"/>
</dbReference>
<dbReference type="InterPro" id="IPR007867">
    <property type="entry name" value="GMC_OxRtase_C"/>
</dbReference>
<dbReference type="PROSITE" id="PS00624">
    <property type="entry name" value="GMC_OXRED_2"/>
    <property type="match status" value="1"/>
</dbReference>
<feature type="binding site" evidence="2">
    <location>
        <position position="235"/>
    </location>
    <ligand>
        <name>FAD</name>
        <dbReference type="ChEBI" id="CHEBI:57692"/>
    </ligand>
</feature>
<dbReference type="OrthoDB" id="269227at2759"/>
<dbReference type="Proteomes" id="UP000030651">
    <property type="component" value="Unassembled WGS sequence"/>
</dbReference>
<dbReference type="OMA" id="HVGTTWH"/>
<dbReference type="InterPro" id="IPR000172">
    <property type="entry name" value="GMC_OxRdtase_N"/>
</dbReference>
<evidence type="ECO:0000259" key="4">
    <source>
        <dbReference type="PROSITE" id="PS00623"/>
    </source>
</evidence>
<keyword evidence="3" id="KW-0285">Flavoprotein</keyword>
<dbReference type="GeneID" id="19265450"/>
<dbReference type="Pfam" id="PF05199">
    <property type="entry name" value="GMC_oxred_C"/>
    <property type="match status" value="1"/>
</dbReference>
<dbReference type="PANTHER" id="PTHR11552:SF78">
    <property type="entry name" value="GLUCOSE-METHANOL-CHOLINE OXIDOREDUCTASE N-TERMINAL DOMAIN-CONTAINING PROTEIN"/>
    <property type="match status" value="1"/>
</dbReference>
<dbReference type="SUPFAM" id="SSF51905">
    <property type="entry name" value="FAD/NAD(P)-binding domain"/>
    <property type="match status" value="1"/>
</dbReference>
<dbReference type="eggNOG" id="KOG1238">
    <property type="taxonomic scope" value="Eukaryota"/>
</dbReference>
<evidence type="ECO:0000313" key="7">
    <source>
        <dbReference type="Proteomes" id="UP000030651"/>
    </source>
</evidence>
<feature type="binding site" evidence="2">
    <location>
        <begin position="531"/>
        <end position="532"/>
    </location>
    <ligand>
        <name>FAD</name>
        <dbReference type="ChEBI" id="CHEBI:57692"/>
    </ligand>
</feature>
<proteinExistence type="inferred from homology"/>
<gene>
    <name evidence="6" type="ORF">PFICI_00437</name>
</gene>
<name>W3XKS1_PESFW</name>
<comment type="cofactor">
    <cofactor evidence="2">
        <name>FAD</name>
        <dbReference type="ChEBI" id="CHEBI:57692"/>
    </cofactor>
</comment>
<dbReference type="EMBL" id="KI912109">
    <property type="protein sequence ID" value="ETS86609.1"/>
    <property type="molecule type" value="Genomic_DNA"/>
</dbReference>
<feature type="domain" description="Glucose-methanol-choline oxidoreductase N-terminal" evidence="5">
    <location>
        <begin position="276"/>
        <end position="290"/>
    </location>
</feature>
<keyword evidence="2 3" id="KW-0274">FAD</keyword>
<dbReference type="InParanoid" id="W3XKS1"/>
<dbReference type="Gene3D" id="3.30.560.10">
    <property type="entry name" value="Glucose Oxidase, domain 3"/>
    <property type="match status" value="1"/>
</dbReference>
<dbReference type="InterPro" id="IPR012132">
    <property type="entry name" value="GMC_OxRdtase"/>
</dbReference>
<organism evidence="6 7">
    <name type="scientific">Pestalotiopsis fici (strain W106-1 / CGMCC3.15140)</name>
    <dbReference type="NCBI Taxonomy" id="1229662"/>
    <lineage>
        <taxon>Eukaryota</taxon>
        <taxon>Fungi</taxon>
        <taxon>Dikarya</taxon>
        <taxon>Ascomycota</taxon>
        <taxon>Pezizomycotina</taxon>
        <taxon>Sordariomycetes</taxon>
        <taxon>Xylariomycetidae</taxon>
        <taxon>Amphisphaeriales</taxon>
        <taxon>Sporocadaceae</taxon>
        <taxon>Pestalotiopsis</taxon>
    </lineage>
</organism>
<evidence type="ECO:0000256" key="2">
    <source>
        <dbReference type="PIRSR" id="PIRSR000137-2"/>
    </source>
</evidence>
<feature type="domain" description="Glucose-methanol-choline oxidoreductase N-terminal" evidence="4">
    <location>
        <begin position="94"/>
        <end position="117"/>
    </location>
</feature>
<protein>
    <recommendedName>
        <fullName evidence="4 5">Glucose-methanol-choline oxidoreductase N-terminal domain-containing protein</fullName>
    </recommendedName>
</protein>
<reference evidence="7" key="1">
    <citation type="journal article" date="2015" name="BMC Genomics">
        <title>Genomic and transcriptomic analysis of the endophytic fungus Pestalotiopsis fici reveals its lifestyle and high potential for synthesis of natural products.</title>
        <authorList>
            <person name="Wang X."/>
            <person name="Zhang X."/>
            <person name="Liu L."/>
            <person name="Xiang M."/>
            <person name="Wang W."/>
            <person name="Sun X."/>
            <person name="Che Y."/>
            <person name="Guo L."/>
            <person name="Liu G."/>
            <person name="Guo L."/>
            <person name="Wang C."/>
            <person name="Yin W.B."/>
            <person name="Stadler M."/>
            <person name="Zhang X."/>
            <person name="Liu X."/>
        </authorList>
    </citation>
    <scope>NUCLEOTIDE SEQUENCE [LARGE SCALE GENOMIC DNA]</scope>
    <source>
        <strain evidence="7">W106-1 / CGMCC3.15140</strain>
    </source>
</reference>
<dbReference type="STRING" id="1229662.W3XKS1"/>
<dbReference type="GO" id="GO:0016614">
    <property type="term" value="F:oxidoreductase activity, acting on CH-OH group of donors"/>
    <property type="evidence" value="ECO:0007669"/>
    <property type="project" value="InterPro"/>
</dbReference>
<dbReference type="PANTHER" id="PTHR11552">
    <property type="entry name" value="GLUCOSE-METHANOL-CHOLINE GMC OXIDOREDUCTASE"/>
    <property type="match status" value="1"/>
</dbReference>
<dbReference type="Gene3D" id="3.50.50.60">
    <property type="entry name" value="FAD/NAD(P)-binding domain"/>
    <property type="match status" value="1"/>
</dbReference>
<evidence type="ECO:0000259" key="5">
    <source>
        <dbReference type="PROSITE" id="PS00624"/>
    </source>
</evidence>